<reference evidence="2 3" key="1">
    <citation type="journal article" date="2023" name="Arcadia Sci">
        <title>De novo assembly of a long-read Amblyomma americanum tick genome.</title>
        <authorList>
            <person name="Chou S."/>
            <person name="Poskanzer K.E."/>
            <person name="Rollins M."/>
            <person name="Thuy-Boun P.S."/>
        </authorList>
    </citation>
    <scope>NUCLEOTIDE SEQUENCE [LARGE SCALE GENOMIC DNA]</scope>
    <source>
        <strain evidence="2">F_SG_1</strain>
        <tissue evidence="2">Salivary glands</tissue>
    </source>
</reference>
<keyword evidence="3" id="KW-1185">Reference proteome</keyword>
<dbReference type="EMBL" id="JARKHS020022557">
    <property type="protein sequence ID" value="KAK8769475.1"/>
    <property type="molecule type" value="Genomic_DNA"/>
</dbReference>
<dbReference type="PANTHER" id="PTHR46609:SF8">
    <property type="entry name" value="YQAJ VIRAL RECOMBINASE DOMAIN-CONTAINING PROTEIN"/>
    <property type="match status" value="1"/>
</dbReference>
<dbReference type="Gene3D" id="3.90.320.10">
    <property type="match status" value="1"/>
</dbReference>
<dbReference type="InterPro" id="IPR011604">
    <property type="entry name" value="PDDEXK-like_dom_sf"/>
</dbReference>
<dbReference type="GO" id="GO:0006281">
    <property type="term" value="P:DNA repair"/>
    <property type="evidence" value="ECO:0007669"/>
    <property type="project" value="UniProtKB-ARBA"/>
</dbReference>
<organism evidence="2 3">
    <name type="scientific">Amblyomma americanum</name>
    <name type="common">Lone star tick</name>
    <dbReference type="NCBI Taxonomy" id="6943"/>
    <lineage>
        <taxon>Eukaryota</taxon>
        <taxon>Metazoa</taxon>
        <taxon>Ecdysozoa</taxon>
        <taxon>Arthropoda</taxon>
        <taxon>Chelicerata</taxon>
        <taxon>Arachnida</taxon>
        <taxon>Acari</taxon>
        <taxon>Parasitiformes</taxon>
        <taxon>Ixodida</taxon>
        <taxon>Ixodoidea</taxon>
        <taxon>Ixodidae</taxon>
        <taxon>Amblyomminae</taxon>
        <taxon>Amblyomma</taxon>
    </lineage>
</organism>
<sequence>MSAESIQARQRKLRRHVVCVSELFLRNRQYGICEGQLPQKPEEDEATVCSFSGLVSASGGESQEQIHYEEPVSKKLSGEKLQKAGKLFPAAQRYTAVMLQQVPYPVDGATAAVLKGIVVTPAEAQQLERASRKQRNSTAWFHAQSHRLTASHFGVVMSRKKWTEKGLANLTAMKDLSRVRAIRYGIANESDAILRYKDTMIAAGHPVEKFNCGIFVNPTKPWLGASPDAIAFDPCEPFLWGTVEVKCPYSLKDATKEDLLSQDFFVEFDENCLPTLKKDHEQYMQVLGQMGVTQTQWADFVVFGPHFLIVQRLRFCEEWSNMEAVLNSFYFNTLLPFMVKQLKDNEM</sequence>
<comment type="caution">
    <text evidence="2">The sequence shown here is derived from an EMBL/GenBank/DDBJ whole genome shotgun (WGS) entry which is preliminary data.</text>
</comment>
<gene>
    <name evidence="2" type="ORF">V5799_014062</name>
</gene>
<dbReference type="InterPro" id="IPR011335">
    <property type="entry name" value="Restrct_endonuc-II-like"/>
</dbReference>
<name>A0AAQ4E438_AMBAM</name>
<dbReference type="Pfam" id="PF09588">
    <property type="entry name" value="YqaJ"/>
    <property type="match status" value="1"/>
</dbReference>
<dbReference type="SUPFAM" id="SSF52980">
    <property type="entry name" value="Restriction endonuclease-like"/>
    <property type="match status" value="1"/>
</dbReference>
<evidence type="ECO:0000313" key="2">
    <source>
        <dbReference type="EMBL" id="KAK8769475.1"/>
    </source>
</evidence>
<dbReference type="PANTHER" id="PTHR46609">
    <property type="entry name" value="EXONUCLEASE, PHAGE-TYPE/RECB, C-TERMINAL DOMAIN-CONTAINING PROTEIN"/>
    <property type="match status" value="1"/>
</dbReference>
<dbReference type="Proteomes" id="UP001321473">
    <property type="component" value="Unassembled WGS sequence"/>
</dbReference>
<evidence type="ECO:0000259" key="1">
    <source>
        <dbReference type="Pfam" id="PF09588"/>
    </source>
</evidence>
<feature type="domain" description="YqaJ viral recombinase" evidence="1">
    <location>
        <begin position="140"/>
        <end position="295"/>
    </location>
</feature>
<proteinExistence type="predicted"/>
<accession>A0AAQ4E438</accession>
<dbReference type="CDD" id="cd22343">
    <property type="entry name" value="PDDEXK_lambda_exonuclease-like"/>
    <property type="match status" value="1"/>
</dbReference>
<dbReference type="InterPro" id="IPR051703">
    <property type="entry name" value="NF-kappa-B_Signaling_Reg"/>
</dbReference>
<protein>
    <recommendedName>
        <fullName evidence="1">YqaJ viral recombinase domain-containing protein</fullName>
    </recommendedName>
</protein>
<dbReference type="AlphaFoldDB" id="A0AAQ4E438"/>
<dbReference type="InterPro" id="IPR019080">
    <property type="entry name" value="YqaJ_viral_recombinase"/>
</dbReference>
<evidence type="ECO:0000313" key="3">
    <source>
        <dbReference type="Proteomes" id="UP001321473"/>
    </source>
</evidence>